<dbReference type="PROSITE" id="PS50235">
    <property type="entry name" value="USP_3"/>
    <property type="match status" value="1"/>
</dbReference>
<feature type="non-terminal residue" evidence="2">
    <location>
        <position position="1"/>
    </location>
</feature>
<dbReference type="CDD" id="cd02257">
    <property type="entry name" value="Peptidase_C19"/>
    <property type="match status" value="1"/>
</dbReference>
<dbReference type="GO" id="GO:0016579">
    <property type="term" value="P:protein deubiquitination"/>
    <property type="evidence" value="ECO:0007669"/>
    <property type="project" value="InterPro"/>
</dbReference>
<dbReference type="Gene3D" id="3.90.70.10">
    <property type="entry name" value="Cysteine proteinases"/>
    <property type="match status" value="1"/>
</dbReference>
<dbReference type="EMBL" id="SNRW01002469">
    <property type="protein sequence ID" value="KAA6392669.1"/>
    <property type="molecule type" value="Genomic_DNA"/>
</dbReference>
<dbReference type="InterPro" id="IPR038765">
    <property type="entry name" value="Papain-like_cys_pep_sf"/>
</dbReference>
<sequence length="43" mass="4949">VCVHEGESTRNGHYYTYFQGGNGIWYLADDERISAVSKERVLQ</sequence>
<dbReference type="InterPro" id="IPR028889">
    <property type="entry name" value="USP"/>
</dbReference>
<protein>
    <recommendedName>
        <fullName evidence="1">USP domain-containing protein</fullName>
    </recommendedName>
</protein>
<accession>A0A5J4WEE8</accession>
<evidence type="ECO:0000313" key="2">
    <source>
        <dbReference type="EMBL" id="KAA6392669.1"/>
    </source>
</evidence>
<organism evidence="2 3">
    <name type="scientific">Streblomastix strix</name>
    <dbReference type="NCBI Taxonomy" id="222440"/>
    <lineage>
        <taxon>Eukaryota</taxon>
        <taxon>Metamonada</taxon>
        <taxon>Preaxostyla</taxon>
        <taxon>Oxymonadida</taxon>
        <taxon>Streblomastigidae</taxon>
        <taxon>Streblomastix</taxon>
    </lineage>
</organism>
<evidence type="ECO:0000259" key="1">
    <source>
        <dbReference type="PROSITE" id="PS50235"/>
    </source>
</evidence>
<dbReference type="GO" id="GO:0004843">
    <property type="term" value="F:cysteine-type deubiquitinase activity"/>
    <property type="evidence" value="ECO:0007669"/>
    <property type="project" value="InterPro"/>
</dbReference>
<dbReference type="Proteomes" id="UP000324800">
    <property type="component" value="Unassembled WGS sequence"/>
</dbReference>
<dbReference type="AlphaFoldDB" id="A0A5J4WEE8"/>
<feature type="domain" description="USP" evidence="1">
    <location>
        <begin position="1"/>
        <end position="43"/>
    </location>
</feature>
<proteinExistence type="predicted"/>
<dbReference type="OrthoDB" id="289038at2759"/>
<dbReference type="SUPFAM" id="SSF54001">
    <property type="entry name" value="Cysteine proteinases"/>
    <property type="match status" value="1"/>
</dbReference>
<dbReference type="InterPro" id="IPR001394">
    <property type="entry name" value="Peptidase_C19_UCH"/>
</dbReference>
<gene>
    <name evidence="2" type="ORF">EZS28_011803</name>
</gene>
<comment type="caution">
    <text evidence="2">The sequence shown here is derived from an EMBL/GenBank/DDBJ whole genome shotgun (WGS) entry which is preliminary data.</text>
</comment>
<reference evidence="2 3" key="1">
    <citation type="submission" date="2019-03" db="EMBL/GenBank/DDBJ databases">
        <title>Single cell metagenomics reveals metabolic interactions within the superorganism composed of flagellate Streblomastix strix and complex community of Bacteroidetes bacteria on its surface.</title>
        <authorList>
            <person name="Treitli S.C."/>
            <person name="Kolisko M."/>
            <person name="Husnik F."/>
            <person name="Keeling P."/>
            <person name="Hampl V."/>
        </authorList>
    </citation>
    <scope>NUCLEOTIDE SEQUENCE [LARGE SCALE GENOMIC DNA]</scope>
    <source>
        <strain evidence="2">ST1C</strain>
    </source>
</reference>
<name>A0A5J4WEE8_9EUKA</name>
<dbReference type="Pfam" id="PF00443">
    <property type="entry name" value="UCH"/>
    <property type="match status" value="1"/>
</dbReference>
<evidence type="ECO:0000313" key="3">
    <source>
        <dbReference type="Proteomes" id="UP000324800"/>
    </source>
</evidence>